<dbReference type="InterPro" id="IPR000700">
    <property type="entry name" value="PAS-assoc_C"/>
</dbReference>
<gene>
    <name evidence="7" type="ORF">FDP22_15225</name>
</gene>
<dbReference type="SUPFAM" id="SSF58104">
    <property type="entry name" value="Methyl-accepting chemotaxis protein (MCP) signaling domain"/>
    <property type="match status" value="1"/>
</dbReference>
<dbReference type="InterPro" id="IPR000014">
    <property type="entry name" value="PAS"/>
</dbReference>
<dbReference type="SUPFAM" id="SSF55785">
    <property type="entry name" value="PYP-like sensor domain (PAS domain)"/>
    <property type="match status" value="2"/>
</dbReference>
<evidence type="ECO:0000259" key="4">
    <source>
        <dbReference type="PROSITE" id="PS50111"/>
    </source>
</evidence>
<organism evidence="7 8">
    <name type="scientific">Paroceanicella profunda</name>
    <dbReference type="NCBI Taxonomy" id="2579971"/>
    <lineage>
        <taxon>Bacteria</taxon>
        <taxon>Pseudomonadati</taxon>
        <taxon>Pseudomonadota</taxon>
        <taxon>Alphaproteobacteria</taxon>
        <taxon>Rhodobacterales</taxon>
        <taxon>Paracoccaceae</taxon>
        <taxon>Paroceanicella</taxon>
    </lineage>
</organism>
<protein>
    <submittedName>
        <fullName evidence="7">PAS domain S-box protein</fullName>
    </submittedName>
</protein>
<keyword evidence="3" id="KW-0807">Transducer</keyword>
<keyword evidence="1" id="KW-0145">Chemotaxis</keyword>
<dbReference type="GO" id="GO:0007165">
    <property type="term" value="P:signal transduction"/>
    <property type="evidence" value="ECO:0007669"/>
    <property type="project" value="UniProtKB-KW"/>
</dbReference>
<dbReference type="PANTHER" id="PTHR43531:SF11">
    <property type="entry name" value="METHYL-ACCEPTING CHEMOTAXIS PROTEIN 3"/>
    <property type="match status" value="1"/>
</dbReference>
<dbReference type="Gene3D" id="3.30.450.20">
    <property type="entry name" value="PAS domain"/>
    <property type="match status" value="2"/>
</dbReference>
<dbReference type="OrthoDB" id="9765776at2"/>
<dbReference type="SMART" id="SM00086">
    <property type="entry name" value="PAC"/>
    <property type="match status" value="2"/>
</dbReference>
<evidence type="ECO:0000313" key="8">
    <source>
        <dbReference type="Proteomes" id="UP000305888"/>
    </source>
</evidence>
<dbReference type="RefSeq" id="WP_138574929.1">
    <property type="nucleotide sequence ID" value="NZ_CP040818.1"/>
</dbReference>
<dbReference type="EMBL" id="CP040818">
    <property type="protein sequence ID" value="QDL93017.1"/>
    <property type="molecule type" value="Genomic_DNA"/>
</dbReference>
<keyword evidence="8" id="KW-1185">Reference proteome</keyword>
<evidence type="ECO:0000259" key="5">
    <source>
        <dbReference type="PROSITE" id="PS50112"/>
    </source>
</evidence>
<dbReference type="GO" id="GO:0016020">
    <property type="term" value="C:membrane"/>
    <property type="evidence" value="ECO:0007669"/>
    <property type="project" value="InterPro"/>
</dbReference>
<evidence type="ECO:0000256" key="3">
    <source>
        <dbReference type="PROSITE-ProRule" id="PRU00284"/>
    </source>
</evidence>
<dbReference type="InterPro" id="IPR035965">
    <property type="entry name" value="PAS-like_dom_sf"/>
</dbReference>
<dbReference type="Pfam" id="PF08447">
    <property type="entry name" value="PAS_3"/>
    <property type="match status" value="2"/>
</dbReference>
<feature type="domain" description="Methyl-accepting transducer" evidence="4">
    <location>
        <begin position="306"/>
        <end position="535"/>
    </location>
</feature>
<accession>A0A5B8FIA2</accession>
<dbReference type="AlphaFoldDB" id="A0A5B8FIA2"/>
<name>A0A5B8FIA2_9RHOB</name>
<dbReference type="GO" id="GO:0006935">
    <property type="term" value="P:chemotaxis"/>
    <property type="evidence" value="ECO:0007669"/>
    <property type="project" value="UniProtKB-KW"/>
</dbReference>
<dbReference type="PROSITE" id="PS50112">
    <property type="entry name" value="PAS"/>
    <property type="match status" value="1"/>
</dbReference>
<evidence type="ECO:0000259" key="6">
    <source>
        <dbReference type="PROSITE" id="PS50113"/>
    </source>
</evidence>
<dbReference type="Proteomes" id="UP000305888">
    <property type="component" value="Chromosome"/>
</dbReference>
<evidence type="ECO:0000256" key="2">
    <source>
        <dbReference type="ARBA" id="ARBA00029447"/>
    </source>
</evidence>
<reference evidence="7 8" key="1">
    <citation type="submission" date="2019-06" db="EMBL/GenBank/DDBJ databases">
        <title>Genome sequence of Rhodobacteraceae bacterium D4M1.</title>
        <authorList>
            <person name="Cao J."/>
        </authorList>
    </citation>
    <scope>NUCLEOTIDE SEQUENCE [LARGE SCALE GENOMIC DNA]</scope>
    <source>
        <strain evidence="7 8">D4M1</strain>
    </source>
</reference>
<dbReference type="PRINTS" id="PR00260">
    <property type="entry name" value="CHEMTRNSDUCR"/>
</dbReference>
<dbReference type="InterPro" id="IPR013655">
    <property type="entry name" value="PAS_fold_3"/>
</dbReference>
<sequence>MLGFSKRPDVMSVNNLRAALDASWAVIEFDAQGRILDANDRFLSTVGYTLKELVGNHHSMLCPAEISQSEAYKSFWRDLAAGTPATGRFRRRQKTGQICHLRASYMPIRNAEGKVFRVMKIAADVTKDATIEADAKGKIDAISRVQAVIEFDPSGNILTANDLFVDTMGYTSVEELRGKNHRIFMPREDANQPAYARFWADLAAGKQISNEYRRVAKDGSDVWLTASYNPIIDATGKVIKVVKFATNITPRVNSVDVIGAALGELAEGRLDVHLSRPLEEAYEPLRNSVNGLAKSYHDLVSRVSGAVAAIRGNSADINSSAADLAQRSESQAATLEEAAATMEELTGTINSTADSSRRISDTVSEAAAKTQAGQDVIQRATEAVRRIEESARKINEINGVIESIAFQTNLLALNAAVEAARAGEAGKGFAVVASEVRNLAQRSSEAAADTSRLIKESSANVDAGVQLMSSTVDVFSDIREFVGKLEKSISDIASANTEQATGVNELNQALANIDAATQSNSRLSERNSTVARELEGELGNLSEILGFFDLEQRTGRAARAA</sequence>
<feature type="domain" description="PAS" evidence="5">
    <location>
        <begin position="12"/>
        <end position="56"/>
    </location>
</feature>
<dbReference type="InterPro" id="IPR001610">
    <property type="entry name" value="PAC"/>
</dbReference>
<proteinExistence type="inferred from homology"/>
<evidence type="ECO:0000313" key="7">
    <source>
        <dbReference type="EMBL" id="QDL93017.1"/>
    </source>
</evidence>
<dbReference type="InterPro" id="IPR051310">
    <property type="entry name" value="MCP_chemotaxis"/>
</dbReference>
<dbReference type="InterPro" id="IPR004090">
    <property type="entry name" value="Chemotax_Me-accpt_rcpt"/>
</dbReference>
<comment type="similarity">
    <text evidence="2">Belongs to the methyl-accepting chemotaxis (MCP) protein family.</text>
</comment>
<evidence type="ECO:0000256" key="1">
    <source>
        <dbReference type="ARBA" id="ARBA00022500"/>
    </source>
</evidence>
<dbReference type="SMART" id="SM00283">
    <property type="entry name" value="MA"/>
    <property type="match status" value="1"/>
</dbReference>
<feature type="domain" description="PAC" evidence="6">
    <location>
        <begin position="208"/>
        <end position="260"/>
    </location>
</feature>
<dbReference type="KEGG" id="ppru:FDP22_15225"/>
<dbReference type="Pfam" id="PF00015">
    <property type="entry name" value="MCPsignal"/>
    <property type="match status" value="1"/>
</dbReference>
<dbReference type="PROSITE" id="PS50113">
    <property type="entry name" value="PAC"/>
    <property type="match status" value="1"/>
</dbReference>
<dbReference type="PANTHER" id="PTHR43531">
    <property type="entry name" value="PROTEIN ICFG"/>
    <property type="match status" value="1"/>
</dbReference>
<dbReference type="GO" id="GO:0004888">
    <property type="term" value="F:transmembrane signaling receptor activity"/>
    <property type="evidence" value="ECO:0007669"/>
    <property type="project" value="InterPro"/>
</dbReference>
<dbReference type="InterPro" id="IPR004089">
    <property type="entry name" value="MCPsignal_dom"/>
</dbReference>
<dbReference type="PROSITE" id="PS50111">
    <property type="entry name" value="CHEMOTAXIS_TRANSDUC_2"/>
    <property type="match status" value="1"/>
</dbReference>
<dbReference type="Gene3D" id="1.10.287.950">
    <property type="entry name" value="Methyl-accepting chemotaxis protein"/>
    <property type="match status" value="1"/>
</dbReference>
<dbReference type="CDD" id="cd11386">
    <property type="entry name" value="MCP_signal"/>
    <property type="match status" value="1"/>
</dbReference>
<dbReference type="CDD" id="cd00130">
    <property type="entry name" value="PAS"/>
    <property type="match status" value="2"/>
</dbReference>
<dbReference type="NCBIfam" id="TIGR00229">
    <property type="entry name" value="sensory_box"/>
    <property type="match status" value="2"/>
</dbReference>